<keyword evidence="5 9" id="KW-0812">Transmembrane</keyword>
<dbReference type="GeneID" id="82813478"/>
<feature type="transmembrane region" description="Helical" evidence="9">
    <location>
        <begin position="113"/>
        <end position="133"/>
    </location>
</feature>
<dbReference type="GO" id="GO:0022857">
    <property type="term" value="F:transmembrane transporter activity"/>
    <property type="evidence" value="ECO:0007669"/>
    <property type="project" value="InterPro"/>
</dbReference>
<comment type="caution">
    <text evidence="10">The sequence shown here is derived from an EMBL/GenBank/DDBJ whole genome shotgun (WGS) entry which is preliminary data.</text>
</comment>
<evidence type="ECO:0000256" key="6">
    <source>
        <dbReference type="ARBA" id="ARBA00022989"/>
    </source>
</evidence>
<dbReference type="CDD" id="cd06550">
    <property type="entry name" value="TM_ABC_iron-siderophores_like"/>
    <property type="match status" value="2"/>
</dbReference>
<evidence type="ECO:0000256" key="9">
    <source>
        <dbReference type="SAM" id="Phobius"/>
    </source>
</evidence>
<feature type="transmembrane region" description="Helical" evidence="9">
    <location>
        <begin position="429"/>
        <end position="447"/>
    </location>
</feature>
<feature type="region of interest" description="Disordered" evidence="8">
    <location>
        <begin position="1"/>
        <end position="21"/>
    </location>
</feature>
<feature type="transmembrane region" description="Helical" evidence="9">
    <location>
        <begin position="459"/>
        <end position="477"/>
    </location>
</feature>
<evidence type="ECO:0000256" key="7">
    <source>
        <dbReference type="ARBA" id="ARBA00023136"/>
    </source>
</evidence>
<dbReference type="FunFam" id="1.10.3470.10:FF:000001">
    <property type="entry name" value="Vitamin B12 ABC transporter permease BtuC"/>
    <property type="match status" value="2"/>
</dbReference>
<feature type="transmembrane region" description="Helical" evidence="9">
    <location>
        <begin position="554"/>
        <end position="575"/>
    </location>
</feature>
<evidence type="ECO:0000313" key="11">
    <source>
        <dbReference type="Proteomes" id="UP000276178"/>
    </source>
</evidence>
<evidence type="ECO:0000256" key="4">
    <source>
        <dbReference type="ARBA" id="ARBA00022475"/>
    </source>
</evidence>
<organism evidence="10 11">
    <name type="scientific">Brevibacillus agri</name>
    <dbReference type="NCBI Taxonomy" id="51101"/>
    <lineage>
        <taxon>Bacteria</taxon>
        <taxon>Bacillati</taxon>
        <taxon>Bacillota</taxon>
        <taxon>Bacilli</taxon>
        <taxon>Bacillales</taxon>
        <taxon>Paenibacillaceae</taxon>
        <taxon>Brevibacillus</taxon>
    </lineage>
</organism>
<reference evidence="10 11" key="1">
    <citation type="submission" date="2018-10" db="EMBL/GenBank/DDBJ databases">
        <title>Phylogenomics of Brevibacillus.</title>
        <authorList>
            <person name="Dunlap C."/>
        </authorList>
    </citation>
    <scope>NUCLEOTIDE SEQUENCE [LARGE SCALE GENOMIC DNA]</scope>
    <source>
        <strain evidence="10 11">NRRL NRS 1219</strain>
    </source>
</reference>
<evidence type="ECO:0000256" key="3">
    <source>
        <dbReference type="ARBA" id="ARBA00022448"/>
    </source>
</evidence>
<dbReference type="EMBL" id="RHHN01000037">
    <property type="protein sequence ID" value="RNB54932.1"/>
    <property type="molecule type" value="Genomic_DNA"/>
</dbReference>
<keyword evidence="7 9" id="KW-0472">Membrane</keyword>
<dbReference type="InterPro" id="IPR037294">
    <property type="entry name" value="ABC_BtuC-like"/>
</dbReference>
<name>A0A3M8AUT8_9BACL</name>
<dbReference type="SUPFAM" id="SSF81345">
    <property type="entry name" value="ABC transporter involved in vitamin B12 uptake, BtuC"/>
    <property type="match status" value="2"/>
</dbReference>
<evidence type="ECO:0000256" key="5">
    <source>
        <dbReference type="ARBA" id="ARBA00022692"/>
    </source>
</evidence>
<feature type="transmembrane region" description="Helical" evidence="9">
    <location>
        <begin position="28"/>
        <end position="46"/>
    </location>
</feature>
<dbReference type="GO" id="GO:0005886">
    <property type="term" value="C:plasma membrane"/>
    <property type="evidence" value="ECO:0007669"/>
    <property type="project" value="UniProtKB-SubCell"/>
</dbReference>
<gene>
    <name evidence="10" type="primary">fhuB</name>
    <name evidence="10" type="ORF">EB820_12675</name>
</gene>
<evidence type="ECO:0000313" key="10">
    <source>
        <dbReference type="EMBL" id="RNB54932.1"/>
    </source>
</evidence>
<feature type="transmembrane region" description="Helical" evidence="9">
    <location>
        <begin position="139"/>
        <end position="157"/>
    </location>
</feature>
<keyword evidence="6 9" id="KW-1133">Transmembrane helix</keyword>
<dbReference type="Pfam" id="PF01032">
    <property type="entry name" value="FecCD"/>
    <property type="match status" value="2"/>
</dbReference>
<feature type="transmembrane region" description="Helical" evidence="9">
    <location>
        <begin position="294"/>
        <end position="311"/>
    </location>
</feature>
<dbReference type="RefSeq" id="WP_081414779.1">
    <property type="nucleotide sequence ID" value="NZ_BJOD01000016.1"/>
</dbReference>
<dbReference type="InterPro" id="IPR000522">
    <property type="entry name" value="ABC_transptr_permease_BtuC"/>
</dbReference>
<evidence type="ECO:0000256" key="1">
    <source>
        <dbReference type="ARBA" id="ARBA00004651"/>
    </source>
</evidence>
<comment type="similarity">
    <text evidence="2">Belongs to the binding-protein-dependent transport system permease family. FecCD subfamily.</text>
</comment>
<dbReference type="PANTHER" id="PTHR30472:SF37">
    <property type="entry name" value="FE(3+) DICITRATE TRANSPORT SYSTEM PERMEASE PROTEIN FECD-RELATED"/>
    <property type="match status" value="1"/>
</dbReference>
<dbReference type="AlphaFoldDB" id="A0A3M8AUT8"/>
<feature type="transmembrane region" description="Helical" evidence="9">
    <location>
        <begin position="510"/>
        <end position="533"/>
    </location>
</feature>
<feature type="transmembrane region" description="Helical" evidence="9">
    <location>
        <begin position="372"/>
        <end position="400"/>
    </location>
</feature>
<proteinExistence type="inferred from homology"/>
<keyword evidence="4" id="KW-1003">Cell membrane</keyword>
<protein>
    <submittedName>
        <fullName evidence="10">Fe(3+)-hydroxamate ABC transporter permease FhuB</fullName>
    </submittedName>
</protein>
<feature type="transmembrane region" description="Helical" evidence="9">
    <location>
        <begin position="169"/>
        <end position="189"/>
    </location>
</feature>
<feature type="transmembrane region" description="Helical" evidence="9">
    <location>
        <begin position="83"/>
        <end position="101"/>
    </location>
</feature>
<evidence type="ECO:0000256" key="8">
    <source>
        <dbReference type="SAM" id="MobiDB-lite"/>
    </source>
</evidence>
<dbReference type="Proteomes" id="UP000276178">
    <property type="component" value="Unassembled WGS sequence"/>
</dbReference>
<feature type="transmembrane region" description="Helical" evidence="9">
    <location>
        <begin position="601"/>
        <end position="631"/>
    </location>
</feature>
<feature type="transmembrane region" description="Helical" evidence="9">
    <location>
        <begin position="671"/>
        <end position="690"/>
    </location>
</feature>
<dbReference type="NCBIfam" id="NF007871">
    <property type="entry name" value="PRK10577.2-2"/>
    <property type="match status" value="1"/>
</dbReference>
<dbReference type="PANTHER" id="PTHR30472">
    <property type="entry name" value="FERRIC ENTEROBACTIN TRANSPORT SYSTEM PERMEASE PROTEIN"/>
    <property type="match status" value="1"/>
</dbReference>
<feature type="transmembrane region" description="Helical" evidence="9">
    <location>
        <begin position="209"/>
        <end position="230"/>
    </location>
</feature>
<keyword evidence="3" id="KW-0813">Transport</keyword>
<feature type="transmembrane region" description="Helical" evidence="9">
    <location>
        <begin position="255"/>
        <end position="282"/>
    </location>
</feature>
<feature type="transmembrane region" description="Helical" evidence="9">
    <location>
        <begin position="484"/>
        <end position="504"/>
    </location>
</feature>
<feature type="transmembrane region" description="Helical" evidence="9">
    <location>
        <begin position="323"/>
        <end position="345"/>
    </location>
</feature>
<dbReference type="OrthoDB" id="9811721at2"/>
<dbReference type="Gene3D" id="1.10.3470.10">
    <property type="entry name" value="ABC transporter involved in vitamin B12 uptake, BtuC"/>
    <property type="match status" value="2"/>
</dbReference>
<sequence>MSLAKRESDAPSGIHQAPSSSREGLRPLWMLLGGLVLLVLLTFVSLTQGLADISVRTVIEAILSPQDIADHQMIHGVRLPRTVMGLLSGAALAVAGAMMQTVTRNPLASETTLGVNAGAYLFVVFGMVFWPAILHQYPLPFAMAGGILAAAAVYYMAGGRKGTPVRVALSGMIVTLVFSSLTSAIILFNEETTQGIFIWGSGSLKQNDWTGVQFSWPLILLGVAASCLMARQLDVLSFNEETAQSLGQKVGKTRLIAMLIAILITCVSVSVVGPIGFIGLVAPHLVRLSGLTRHIWLLPISAIWGAALLVVSDTISRTFINAYGELPAGAITAAIGGPWLIWLAMRVSRKLSGGTGSGAQTSMSVGGWQRKVPYPIVVVILCVLLVLVWMSGLAIGNLYLPWAEIIAVFMGQGNEMYSQLLFELRMPRLLTAMLAGVALAISGSLMQSAVRNPLADPQIVGVTSGASVGAILLLLVFPQFSAWMPLGAMLGGIVSATIVYAVSWRRGLNPIILTLVGIAVAAAGAAFINILIVKAQLLAAPALAWMAGSTYGRGWTEISRLLPAILVLTPLAWWLGRRVDLLAFNDESSIGLGLQVRRTRLAVAVIAVLLASAAVASVGAVGFIGLLAPHAARLLVGAHHRRAVVVSALLGAVLLAASDLLGRVVMIPKDIPSGIVVALLGAPYLFLLMFRAAKVRQS</sequence>
<dbReference type="GO" id="GO:0033214">
    <property type="term" value="P:siderophore-iron import into cell"/>
    <property type="evidence" value="ECO:0007669"/>
    <property type="project" value="TreeGrafter"/>
</dbReference>
<evidence type="ECO:0000256" key="2">
    <source>
        <dbReference type="ARBA" id="ARBA00007935"/>
    </source>
</evidence>
<comment type="subcellular location">
    <subcellularLocation>
        <location evidence="1">Cell membrane</location>
        <topology evidence="1">Multi-pass membrane protein</topology>
    </subcellularLocation>
</comment>
<feature type="transmembrane region" description="Helical" evidence="9">
    <location>
        <begin position="643"/>
        <end position="665"/>
    </location>
</feature>
<accession>A0A3M8AUT8</accession>